<evidence type="ECO:0000256" key="2">
    <source>
        <dbReference type="ARBA" id="ARBA00022679"/>
    </source>
</evidence>
<keyword evidence="2" id="KW-0808">Transferase</keyword>
<dbReference type="PANTHER" id="PTHR11926">
    <property type="entry name" value="GLUCOSYL/GLUCURONOSYL TRANSFERASES"/>
    <property type="match status" value="1"/>
</dbReference>
<dbReference type="InterPro" id="IPR002213">
    <property type="entry name" value="UDP_glucos_trans"/>
</dbReference>
<proteinExistence type="inferred from homology"/>
<dbReference type="GO" id="GO:0016740">
    <property type="term" value="F:transferase activity"/>
    <property type="evidence" value="ECO:0007669"/>
    <property type="project" value="UniProtKB-KW"/>
</dbReference>
<dbReference type="SUPFAM" id="SSF53756">
    <property type="entry name" value="UDP-Glycosyltransferase/glycogen phosphorylase"/>
    <property type="match status" value="1"/>
</dbReference>
<keyword evidence="4" id="KW-1185">Reference proteome</keyword>
<accession>A0ABC8UN85</accession>
<dbReference type="EMBL" id="CAUOFW020008357">
    <property type="protein sequence ID" value="CAK9182453.1"/>
    <property type="molecule type" value="Genomic_DNA"/>
</dbReference>
<dbReference type="AlphaFoldDB" id="A0ABC8UN85"/>
<dbReference type="Proteomes" id="UP001642360">
    <property type="component" value="Unassembled WGS sequence"/>
</dbReference>
<evidence type="ECO:0000313" key="4">
    <source>
        <dbReference type="Proteomes" id="UP001642360"/>
    </source>
</evidence>
<evidence type="ECO:0000256" key="1">
    <source>
        <dbReference type="ARBA" id="ARBA00009995"/>
    </source>
</evidence>
<protein>
    <submittedName>
        <fullName evidence="3">Uncharacterized protein</fullName>
    </submittedName>
</protein>
<comment type="caution">
    <text evidence="3">The sequence shown here is derived from an EMBL/GenBank/DDBJ whole genome shotgun (WGS) entry which is preliminary data.</text>
</comment>
<comment type="similarity">
    <text evidence="1">Belongs to the UDP-glycosyltransferase family.</text>
</comment>
<dbReference type="PANTHER" id="PTHR11926:SF1534">
    <property type="entry name" value="GLYCOSYLTRANSFERASE"/>
    <property type="match status" value="1"/>
</dbReference>
<dbReference type="Pfam" id="PF00201">
    <property type="entry name" value="UDPGT"/>
    <property type="match status" value="1"/>
</dbReference>
<evidence type="ECO:0000313" key="3">
    <source>
        <dbReference type="EMBL" id="CAK9182453.1"/>
    </source>
</evidence>
<gene>
    <name evidence="3" type="ORF">ILEXP_LOCUS52627</name>
</gene>
<sequence>MGLESLVTGVPVVGCPRMADQMTNAKLLEDMWETGLRAAVNEEDMVEREEIKRCLDTLMGGGERGKVIRQNAIKWKGLAMEAVKEAGSSHKNLKQFLERLG</sequence>
<dbReference type="Gene3D" id="3.40.50.2000">
    <property type="entry name" value="Glycogen Phosphorylase B"/>
    <property type="match status" value="2"/>
</dbReference>
<name>A0ABC8UN85_9AQUA</name>
<organism evidence="3 4">
    <name type="scientific">Ilex paraguariensis</name>
    <name type="common">yerba mate</name>
    <dbReference type="NCBI Taxonomy" id="185542"/>
    <lineage>
        <taxon>Eukaryota</taxon>
        <taxon>Viridiplantae</taxon>
        <taxon>Streptophyta</taxon>
        <taxon>Embryophyta</taxon>
        <taxon>Tracheophyta</taxon>
        <taxon>Spermatophyta</taxon>
        <taxon>Magnoliopsida</taxon>
        <taxon>eudicotyledons</taxon>
        <taxon>Gunneridae</taxon>
        <taxon>Pentapetalae</taxon>
        <taxon>asterids</taxon>
        <taxon>campanulids</taxon>
        <taxon>Aquifoliales</taxon>
        <taxon>Aquifoliaceae</taxon>
        <taxon>Ilex</taxon>
    </lineage>
</organism>
<reference evidence="3 4" key="1">
    <citation type="submission" date="2024-02" db="EMBL/GenBank/DDBJ databases">
        <authorList>
            <person name="Vignale AGUSTIN F."/>
            <person name="Sosa J E."/>
            <person name="Modenutti C."/>
        </authorList>
    </citation>
    <scope>NUCLEOTIDE SEQUENCE [LARGE SCALE GENOMIC DNA]</scope>
</reference>